<keyword evidence="7" id="KW-1185">Reference proteome</keyword>
<dbReference type="PRINTS" id="PR00455">
    <property type="entry name" value="HTHTETR"/>
</dbReference>
<protein>
    <submittedName>
        <fullName evidence="6">TetR/AcrR family transcriptional regulator</fullName>
    </submittedName>
</protein>
<dbReference type="PANTHER" id="PTHR30055:SF238">
    <property type="entry name" value="MYCOFACTOCIN BIOSYNTHESIS TRANSCRIPTIONAL REGULATOR MFTR-RELATED"/>
    <property type="match status" value="1"/>
</dbReference>
<gene>
    <name evidence="6" type="ORF">K8U61_04225</name>
</gene>
<keyword evidence="1" id="KW-0805">Transcription regulation</keyword>
<evidence type="ECO:0000259" key="5">
    <source>
        <dbReference type="PROSITE" id="PS50977"/>
    </source>
</evidence>
<evidence type="ECO:0000256" key="4">
    <source>
        <dbReference type="PROSITE-ProRule" id="PRU00335"/>
    </source>
</evidence>
<feature type="DNA-binding region" description="H-T-H motif" evidence="4">
    <location>
        <begin position="26"/>
        <end position="45"/>
    </location>
</feature>
<dbReference type="Proteomes" id="UP000780875">
    <property type="component" value="Unassembled WGS sequence"/>
</dbReference>
<dbReference type="PROSITE" id="PS50977">
    <property type="entry name" value="HTH_TETR_2"/>
    <property type="match status" value="1"/>
</dbReference>
<reference evidence="6 7" key="1">
    <citation type="submission" date="2021-09" db="EMBL/GenBank/DDBJ databases">
        <title>Whole genome sequence of Nocardioides sp. GBK3QG-3.</title>
        <authorList>
            <person name="Tuo L."/>
        </authorList>
    </citation>
    <scope>NUCLEOTIDE SEQUENCE [LARGE SCALE GENOMIC DNA]</scope>
    <source>
        <strain evidence="6 7">GBK3QG-3</strain>
    </source>
</reference>
<dbReference type="RefSeq" id="WP_224121715.1">
    <property type="nucleotide sequence ID" value="NZ_JAIQZJ010000001.1"/>
</dbReference>
<dbReference type="SUPFAM" id="SSF46689">
    <property type="entry name" value="Homeodomain-like"/>
    <property type="match status" value="1"/>
</dbReference>
<accession>A0ABS7U9F2</accession>
<evidence type="ECO:0000313" key="7">
    <source>
        <dbReference type="Proteomes" id="UP000780875"/>
    </source>
</evidence>
<dbReference type="InterPro" id="IPR023772">
    <property type="entry name" value="DNA-bd_HTH_TetR-type_CS"/>
</dbReference>
<dbReference type="EMBL" id="JAIQZJ010000001">
    <property type="protein sequence ID" value="MBZ5737361.1"/>
    <property type="molecule type" value="Genomic_DNA"/>
</dbReference>
<keyword evidence="2 4" id="KW-0238">DNA-binding</keyword>
<organism evidence="6 7">
    <name type="scientific">Nocardioides mangrovi</name>
    <dbReference type="NCBI Taxonomy" id="2874580"/>
    <lineage>
        <taxon>Bacteria</taxon>
        <taxon>Bacillati</taxon>
        <taxon>Actinomycetota</taxon>
        <taxon>Actinomycetes</taxon>
        <taxon>Propionibacteriales</taxon>
        <taxon>Nocardioidaceae</taxon>
        <taxon>Nocardioides</taxon>
    </lineage>
</organism>
<dbReference type="Gene3D" id="1.10.357.10">
    <property type="entry name" value="Tetracycline Repressor, domain 2"/>
    <property type="match status" value="1"/>
</dbReference>
<proteinExistence type="predicted"/>
<dbReference type="InterPro" id="IPR001647">
    <property type="entry name" value="HTH_TetR"/>
</dbReference>
<comment type="caution">
    <text evidence="6">The sequence shown here is derived from an EMBL/GenBank/DDBJ whole genome shotgun (WGS) entry which is preliminary data.</text>
</comment>
<feature type="domain" description="HTH tetR-type" evidence="5">
    <location>
        <begin position="3"/>
        <end position="63"/>
    </location>
</feature>
<dbReference type="PROSITE" id="PS01081">
    <property type="entry name" value="HTH_TETR_1"/>
    <property type="match status" value="1"/>
</dbReference>
<evidence type="ECO:0000256" key="1">
    <source>
        <dbReference type="ARBA" id="ARBA00023015"/>
    </source>
</evidence>
<dbReference type="InterPro" id="IPR009057">
    <property type="entry name" value="Homeodomain-like_sf"/>
</dbReference>
<keyword evidence="3" id="KW-0804">Transcription</keyword>
<evidence type="ECO:0000313" key="6">
    <source>
        <dbReference type="EMBL" id="MBZ5737361.1"/>
    </source>
</evidence>
<dbReference type="Pfam" id="PF00440">
    <property type="entry name" value="TetR_N"/>
    <property type="match status" value="1"/>
</dbReference>
<dbReference type="InterPro" id="IPR050109">
    <property type="entry name" value="HTH-type_TetR-like_transc_reg"/>
</dbReference>
<dbReference type="Gene3D" id="1.10.10.60">
    <property type="entry name" value="Homeodomain-like"/>
    <property type="match status" value="1"/>
</dbReference>
<dbReference type="PANTHER" id="PTHR30055">
    <property type="entry name" value="HTH-TYPE TRANSCRIPTIONAL REGULATOR RUTR"/>
    <property type="match status" value="1"/>
</dbReference>
<sequence length="212" mass="23316">MVASTRRRLVDSAMALFAEQGFESTSVEDVVARAGVGRTTFFRHFPTKEDVVFPDHDALLEKVDARLATGTAATARTALEEASAIVLDHYLDEGETARQRYRLTRAVTPLRHRELASVHRYELLFSRHLRAWLGDADDAPLRAELTAGAVITAHNHVLRRWLRGEVDDPQAALAAALDLALAPLAPTPDPRRLGAREVDAVLAEVRRSLLGG</sequence>
<name>A0ABS7U9F2_9ACTN</name>
<evidence type="ECO:0000256" key="2">
    <source>
        <dbReference type="ARBA" id="ARBA00023125"/>
    </source>
</evidence>
<evidence type="ECO:0000256" key="3">
    <source>
        <dbReference type="ARBA" id="ARBA00023163"/>
    </source>
</evidence>